<feature type="compositionally biased region" description="Basic and acidic residues" evidence="1">
    <location>
        <begin position="80"/>
        <end position="90"/>
    </location>
</feature>
<reference evidence="2" key="1">
    <citation type="submission" date="2022-04" db="EMBL/GenBank/DDBJ databases">
        <title>Carnegiea gigantea Genome sequencing and assembly v2.</title>
        <authorList>
            <person name="Copetti D."/>
            <person name="Sanderson M.J."/>
            <person name="Burquez A."/>
            <person name="Wojciechowski M.F."/>
        </authorList>
    </citation>
    <scope>NUCLEOTIDE SEQUENCE</scope>
    <source>
        <strain evidence="2">SGP5-SGP5p</strain>
        <tissue evidence="2">Aerial part</tissue>
    </source>
</reference>
<protein>
    <submittedName>
        <fullName evidence="2">Uncharacterized protein</fullName>
    </submittedName>
</protein>
<evidence type="ECO:0000313" key="2">
    <source>
        <dbReference type="EMBL" id="KAJ8443988.1"/>
    </source>
</evidence>
<evidence type="ECO:0000256" key="1">
    <source>
        <dbReference type="SAM" id="MobiDB-lite"/>
    </source>
</evidence>
<organism evidence="2 3">
    <name type="scientific">Carnegiea gigantea</name>
    <dbReference type="NCBI Taxonomy" id="171969"/>
    <lineage>
        <taxon>Eukaryota</taxon>
        <taxon>Viridiplantae</taxon>
        <taxon>Streptophyta</taxon>
        <taxon>Embryophyta</taxon>
        <taxon>Tracheophyta</taxon>
        <taxon>Spermatophyta</taxon>
        <taxon>Magnoliopsida</taxon>
        <taxon>eudicotyledons</taxon>
        <taxon>Gunneridae</taxon>
        <taxon>Pentapetalae</taxon>
        <taxon>Caryophyllales</taxon>
        <taxon>Cactineae</taxon>
        <taxon>Cactaceae</taxon>
        <taxon>Cactoideae</taxon>
        <taxon>Echinocereeae</taxon>
        <taxon>Carnegiea</taxon>
    </lineage>
</organism>
<dbReference type="EMBL" id="JAKOGI010000109">
    <property type="protein sequence ID" value="KAJ8443988.1"/>
    <property type="molecule type" value="Genomic_DNA"/>
</dbReference>
<name>A0A9Q1KJI7_9CARY</name>
<evidence type="ECO:0000313" key="3">
    <source>
        <dbReference type="Proteomes" id="UP001153076"/>
    </source>
</evidence>
<dbReference type="Proteomes" id="UP001153076">
    <property type="component" value="Unassembled WGS sequence"/>
</dbReference>
<sequence length="156" mass="17440">MTQALPQPEYNIKHALIVSTPRFQRYRRARRYAKIASLGQPESLHNSGSNSTAPIRVSCNLESAPKFSGKPSDVQGHRKNGQEKENRFDSNSKQIAAHQLLRNSKNAVRKVFLKCKMDYGNIPSNLPRDCNDFAFRNIASNTRLTARIDIGAAGSL</sequence>
<dbReference type="AlphaFoldDB" id="A0A9Q1KJI7"/>
<gene>
    <name evidence="2" type="ORF">Cgig2_020834</name>
</gene>
<comment type="caution">
    <text evidence="2">The sequence shown here is derived from an EMBL/GenBank/DDBJ whole genome shotgun (WGS) entry which is preliminary data.</text>
</comment>
<keyword evidence="3" id="KW-1185">Reference proteome</keyword>
<accession>A0A9Q1KJI7</accession>
<proteinExistence type="predicted"/>
<feature type="region of interest" description="Disordered" evidence="1">
    <location>
        <begin position="66"/>
        <end position="91"/>
    </location>
</feature>